<dbReference type="EMBL" id="JACIIZ010000019">
    <property type="protein sequence ID" value="MBB6254686.1"/>
    <property type="molecule type" value="Genomic_DNA"/>
</dbReference>
<feature type="signal peptide" evidence="2">
    <location>
        <begin position="1"/>
        <end position="31"/>
    </location>
</feature>
<sequence length="397" mass="42327">MAALRHTSRVVLGGATALALMVGLSAAQAEAGSQAPVEARVIQAPRPVAGADGLTHLAYELTLGNVYDATGTLRLRRVAVFVDGATAPLLNVADADVTSLLAQMPEEVAAGATLAAGKTTTLFLWLTLPAKAPVPRILRHVLEFETVSGERQVIDGVRVGVNATRTVVVGPPLRAGRWLAHEGPGNPHSHHWGSLVAANGRRTIPQRYAIDFFGLDPAFHAVRTDREKIDQSTVADWAGFDTEVLAVADGVVRDRRDGEPDNKPLAPLAAPDDLTARTLYGNFVVLEIAPHVFVHYAHLRTGSVTVAVGQHVSRGTVLGRLGQSGNANAPHLHFHLSDIPTFEESEGIPFVFETFERLGTVSVADVLDPAVPVALKGGPAQRRQREMPLDDDVVRFP</sequence>
<dbReference type="InterPro" id="IPR050570">
    <property type="entry name" value="Cell_wall_metabolism_enzyme"/>
</dbReference>
<keyword evidence="5" id="KW-1185">Reference proteome</keyword>
<feature type="region of interest" description="Disordered" evidence="1">
    <location>
        <begin position="378"/>
        <end position="397"/>
    </location>
</feature>
<dbReference type="CDD" id="cd12797">
    <property type="entry name" value="M23_peptidase"/>
    <property type="match status" value="1"/>
</dbReference>
<dbReference type="RefSeq" id="WP_184807212.1">
    <property type="nucleotide sequence ID" value="NZ_JACIIZ010000019.1"/>
</dbReference>
<dbReference type="AlphaFoldDB" id="A0A7X0EH23"/>
<dbReference type="Gene3D" id="2.70.70.10">
    <property type="entry name" value="Glucose Permease (Domain IIA)"/>
    <property type="match status" value="1"/>
</dbReference>
<evidence type="ECO:0000259" key="3">
    <source>
        <dbReference type="Pfam" id="PF01551"/>
    </source>
</evidence>
<dbReference type="InterPro" id="IPR011055">
    <property type="entry name" value="Dup_hybrid_motif"/>
</dbReference>
<keyword evidence="4" id="KW-0378">Hydrolase</keyword>
<feature type="domain" description="M23ase beta-sheet core" evidence="3">
    <location>
        <begin position="241"/>
        <end position="336"/>
    </location>
</feature>
<evidence type="ECO:0000256" key="1">
    <source>
        <dbReference type="SAM" id="MobiDB-lite"/>
    </source>
</evidence>
<dbReference type="InterPro" id="IPR016047">
    <property type="entry name" value="M23ase_b-sheet_dom"/>
</dbReference>
<feature type="compositionally biased region" description="Basic and acidic residues" evidence="1">
    <location>
        <begin position="383"/>
        <end position="397"/>
    </location>
</feature>
<dbReference type="PANTHER" id="PTHR21666">
    <property type="entry name" value="PEPTIDASE-RELATED"/>
    <property type="match status" value="1"/>
</dbReference>
<keyword evidence="2" id="KW-0732">Signal</keyword>
<evidence type="ECO:0000313" key="4">
    <source>
        <dbReference type="EMBL" id="MBB6254686.1"/>
    </source>
</evidence>
<feature type="chain" id="PRO_5031010909" evidence="2">
    <location>
        <begin position="32"/>
        <end position="397"/>
    </location>
</feature>
<gene>
    <name evidence="4" type="ORF">FHS74_005276</name>
</gene>
<evidence type="ECO:0000313" key="5">
    <source>
        <dbReference type="Proteomes" id="UP000539175"/>
    </source>
</evidence>
<protein>
    <submittedName>
        <fullName evidence="4">Murein DD-endopeptidase MepM/ murein hydrolase activator NlpD</fullName>
    </submittedName>
</protein>
<dbReference type="SUPFAM" id="SSF51261">
    <property type="entry name" value="Duplicated hybrid motif"/>
    <property type="match status" value="1"/>
</dbReference>
<accession>A0A7X0EH23</accession>
<evidence type="ECO:0000256" key="2">
    <source>
        <dbReference type="SAM" id="SignalP"/>
    </source>
</evidence>
<dbReference type="GO" id="GO:0004222">
    <property type="term" value="F:metalloendopeptidase activity"/>
    <property type="evidence" value="ECO:0007669"/>
    <property type="project" value="TreeGrafter"/>
</dbReference>
<comment type="caution">
    <text evidence="4">The sequence shown here is derived from an EMBL/GenBank/DDBJ whole genome shotgun (WGS) entry which is preliminary data.</text>
</comment>
<dbReference type="PANTHER" id="PTHR21666:SF270">
    <property type="entry name" value="MUREIN HYDROLASE ACTIVATOR ENVC"/>
    <property type="match status" value="1"/>
</dbReference>
<dbReference type="Proteomes" id="UP000539175">
    <property type="component" value="Unassembled WGS sequence"/>
</dbReference>
<proteinExistence type="predicted"/>
<organism evidence="4 5">
    <name type="scientific">Nitrospirillum iridis</name>
    <dbReference type="NCBI Taxonomy" id="765888"/>
    <lineage>
        <taxon>Bacteria</taxon>
        <taxon>Pseudomonadati</taxon>
        <taxon>Pseudomonadota</taxon>
        <taxon>Alphaproteobacteria</taxon>
        <taxon>Rhodospirillales</taxon>
        <taxon>Azospirillaceae</taxon>
        <taxon>Nitrospirillum</taxon>
    </lineage>
</organism>
<reference evidence="4 5" key="1">
    <citation type="submission" date="2020-08" db="EMBL/GenBank/DDBJ databases">
        <title>Genomic Encyclopedia of Type Strains, Phase IV (KMG-IV): sequencing the most valuable type-strain genomes for metagenomic binning, comparative biology and taxonomic classification.</title>
        <authorList>
            <person name="Goeker M."/>
        </authorList>
    </citation>
    <scope>NUCLEOTIDE SEQUENCE [LARGE SCALE GENOMIC DNA]</scope>
    <source>
        <strain evidence="4 5">DSM 22198</strain>
    </source>
</reference>
<name>A0A7X0EH23_9PROT</name>
<dbReference type="Pfam" id="PF01551">
    <property type="entry name" value="Peptidase_M23"/>
    <property type="match status" value="1"/>
</dbReference>